<evidence type="ECO:0000313" key="8">
    <source>
        <dbReference type="Proteomes" id="UP000694865"/>
    </source>
</evidence>
<gene>
    <name evidence="9" type="primary">LOC100372366</name>
</gene>
<keyword evidence="4 7" id="KW-1133">Transmembrane helix</keyword>
<feature type="region of interest" description="Disordered" evidence="6">
    <location>
        <begin position="153"/>
        <end position="174"/>
    </location>
</feature>
<reference evidence="9" key="1">
    <citation type="submission" date="2025-08" db="UniProtKB">
        <authorList>
            <consortium name="RefSeq"/>
        </authorList>
    </citation>
    <scope>IDENTIFICATION</scope>
    <source>
        <tissue evidence="9">Testes</tissue>
    </source>
</reference>
<name>A0ABM0GN34_SACKO</name>
<dbReference type="Proteomes" id="UP000694865">
    <property type="component" value="Unplaced"/>
</dbReference>
<feature type="transmembrane region" description="Helical" evidence="7">
    <location>
        <begin position="47"/>
        <end position="65"/>
    </location>
</feature>
<keyword evidence="3 7" id="KW-0812">Transmembrane</keyword>
<evidence type="ECO:0000256" key="7">
    <source>
        <dbReference type="SAM" id="Phobius"/>
    </source>
</evidence>
<evidence type="ECO:0000256" key="6">
    <source>
        <dbReference type="SAM" id="MobiDB-lite"/>
    </source>
</evidence>
<evidence type="ECO:0000256" key="5">
    <source>
        <dbReference type="ARBA" id="ARBA00023136"/>
    </source>
</evidence>
<evidence type="ECO:0000256" key="1">
    <source>
        <dbReference type="ARBA" id="ARBA00004141"/>
    </source>
</evidence>
<accession>A0ABM0GN34</accession>
<dbReference type="RefSeq" id="XP_002733584.1">
    <property type="nucleotide sequence ID" value="XM_002733538.1"/>
</dbReference>
<evidence type="ECO:0000313" key="9">
    <source>
        <dbReference type="RefSeq" id="XP_002733584.1"/>
    </source>
</evidence>
<evidence type="ECO:0000256" key="2">
    <source>
        <dbReference type="ARBA" id="ARBA00006371"/>
    </source>
</evidence>
<organism evidence="8 9">
    <name type="scientific">Saccoglossus kowalevskii</name>
    <name type="common">Acorn worm</name>
    <dbReference type="NCBI Taxonomy" id="10224"/>
    <lineage>
        <taxon>Eukaryota</taxon>
        <taxon>Metazoa</taxon>
        <taxon>Hemichordata</taxon>
        <taxon>Enteropneusta</taxon>
        <taxon>Harrimaniidae</taxon>
        <taxon>Saccoglossus</taxon>
    </lineage>
</organism>
<proteinExistence type="inferred from homology"/>
<protein>
    <submittedName>
        <fullName evidence="9">Transmembrane protein 229B-like</fullName>
    </submittedName>
</protein>
<keyword evidence="8" id="KW-1185">Reference proteome</keyword>
<dbReference type="GeneID" id="100372366"/>
<evidence type="ECO:0000256" key="4">
    <source>
        <dbReference type="ARBA" id="ARBA00022989"/>
    </source>
</evidence>
<comment type="similarity">
    <text evidence="2">Belongs to the TMEM229 family.</text>
</comment>
<sequence length="174" mass="20205">MLNDGALSIFVRFYIYAIHGYFAEVMFTAGWEFVININWKFPGCSSVWSLFIYGISTLIIERMYLSLLKDRYSILVRGLIYTVWIYLWEFSSGYVLKQFDACPWDYTPFDADFMGLITLEYAPGWYIGSIMSEQVLIKNALRLQFTSPNFLSTEEKNSTENTTSKNSGLKNKSE</sequence>
<comment type="subcellular location">
    <subcellularLocation>
        <location evidence="1">Membrane</location>
        <topology evidence="1">Multi-pass membrane protein</topology>
    </subcellularLocation>
</comment>
<evidence type="ECO:0000256" key="3">
    <source>
        <dbReference type="ARBA" id="ARBA00022692"/>
    </source>
</evidence>
<dbReference type="PANTHER" id="PTHR31746">
    <property type="entry name" value="TRANSMEMBRANE PROTEIN 229 FAMILY MEMBER"/>
    <property type="match status" value="1"/>
</dbReference>
<feature type="transmembrane region" description="Helical" evidence="7">
    <location>
        <begin position="13"/>
        <end position="35"/>
    </location>
</feature>
<feature type="transmembrane region" description="Helical" evidence="7">
    <location>
        <begin position="71"/>
        <end position="88"/>
    </location>
</feature>
<dbReference type="PANTHER" id="PTHR31746:SF3">
    <property type="entry name" value="TRANSMEMBRANE PROTEIN 229B"/>
    <property type="match status" value="1"/>
</dbReference>
<keyword evidence="5 7" id="KW-0472">Membrane</keyword>